<dbReference type="AlphaFoldDB" id="A0AAV7Z441"/>
<evidence type="ECO:0000256" key="3">
    <source>
        <dbReference type="SAM" id="Phobius"/>
    </source>
</evidence>
<evidence type="ECO:0000259" key="4">
    <source>
        <dbReference type="PROSITE" id="PS50192"/>
    </source>
</evidence>
<feature type="compositionally biased region" description="Basic and acidic residues" evidence="2">
    <location>
        <begin position="46"/>
        <end position="65"/>
    </location>
</feature>
<dbReference type="SMART" id="SM00397">
    <property type="entry name" value="t_SNARE"/>
    <property type="match status" value="1"/>
</dbReference>
<keyword evidence="3" id="KW-0472">Membrane</keyword>
<feature type="domain" description="T-SNARE coiled-coil homology" evidence="4">
    <location>
        <begin position="198"/>
        <end position="260"/>
    </location>
</feature>
<keyword evidence="3" id="KW-1133">Transmembrane helix</keyword>
<feature type="region of interest" description="Disordered" evidence="2">
    <location>
        <begin position="46"/>
        <end position="69"/>
    </location>
</feature>
<sequence>MEDLIKRVAHIQELTGDNKIFADENNETENDFDRVRRGIRSQIRSVKEEIHERDQMKTKKSDSSRAKIARINNSIRKKLSKIREDSERLEEIKETEYEDSQKYSKKEKKERKKNPDWAEQQDNELEELQEKRDGFINSILDDLEEVDKRFSKTFEPKELRREAIALKEVEKHIQIDLNKKLDGEDENEEIGERMKQIRLNKEEIDQDLSEIGEGAMELKEMAIQIGETLDTHNEMLVTIDDKMENVQEHLDNVNRKLRKAIDNVRSGDKFCIDFVLILILLGIIAYISKLIFN</sequence>
<name>A0AAV7Z441_9EUKA</name>
<accession>A0AAV7Z441</accession>
<evidence type="ECO:0000256" key="2">
    <source>
        <dbReference type="SAM" id="MobiDB-lite"/>
    </source>
</evidence>
<evidence type="ECO:0000313" key="6">
    <source>
        <dbReference type="Proteomes" id="UP001146793"/>
    </source>
</evidence>
<feature type="compositionally biased region" description="Basic and acidic residues" evidence="2">
    <location>
        <begin position="83"/>
        <end position="104"/>
    </location>
</feature>
<dbReference type="InterPro" id="IPR000727">
    <property type="entry name" value="T_SNARE_dom"/>
</dbReference>
<feature type="transmembrane region" description="Helical" evidence="3">
    <location>
        <begin position="274"/>
        <end position="292"/>
    </location>
</feature>
<gene>
    <name evidence="5" type="ORF">M0812_19864</name>
</gene>
<feature type="coiled-coil region" evidence="1">
    <location>
        <begin position="236"/>
        <end position="263"/>
    </location>
</feature>
<dbReference type="SUPFAM" id="SSF58038">
    <property type="entry name" value="SNARE fusion complex"/>
    <property type="match status" value="1"/>
</dbReference>
<dbReference type="PROSITE" id="PS50192">
    <property type="entry name" value="T_SNARE"/>
    <property type="match status" value="1"/>
</dbReference>
<comment type="caution">
    <text evidence="5">The sequence shown here is derived from an EMBL/GenBank/DDBJ whole genome shotgun (WGS) entry which is preliminary data.</text>
</comment>
<dbReference type="Pfam" id="PF05739">
    <property type="entry name" value="SNARE"/>
    <property type="match status" value="1"/>
</dbReference>
<keyword evidence="3" id="KW-0812">Transmembrane</keyword>
<protein>
    <recommendedName>
        <fullName evidence="4">t-SNARE coiled-coil homology domain-containing protein</fullName>
    </recommendedName>
</protein>
<reference evidence="5" key="1">
    <citation type="submission" date="2022-08" db="EMBL/GenBank/DDBJ databases">
        <title>Novel sulphate-reducing endosymbionts in the free-living metamonad Anaeramoeba.</title>
        <authorList>
            <person name="Jerlstrom-Hultqvist J."/>
            <person name="Cepicka I."/>
            <person name="Gallot-Lavallee L."/>
            <person name="Salas-Leiva D."/>
            <person name="Curtis B.A."/>
            <person name="Zahonova K."/>
            <person name="Pipaliya S."/>
            <person name="Dacks J."/>
            <person name="Roger A.J."/>
        </authorList>
    </citation>
    <scope>NUCLEOTIDE SEQUENCE</scope>
    <source>
        <strain evidence="5">Busselton2</strain>
    </source>
</reference>
<dbReference type="EMBL" id="JANTQA010000044">
    <property type="protein sequence ID" value="KAJ3434379.1"/>
    <property type="molecule type" value="Genomic_DNA"/>
</dbReference>
<dbReference type="Gene3D" id="1.20.5.110">
    <property type="match status" value="1"/>
</dbReference>
<evidence type="ECO:0000256" key="1">
    <source>
        <dbReference type="SAM" id="Coils"/>
    </source>
</evidence>
<evidence type="ECO:0000313" key="5">
    <source>
        <dbReference type="EMBL" id="KAJ3434379.1"/>
    </source>
</evidence>
<organism evidence="5 6">
    <name type="scientific">Anaeramoeba flamelloides</name>
    <dbReference type="NCBI Taxonomy" id="1746091"/>
    <lineage>
        <taxon>Eukaryota</taxon>
        <taxon>Metamonada</taxon>
        <taxon>Anaeramoebidae</taxon>
        <taxon>Anaeramoeba</taxon>
    </lineage>
</organism>
<proteinExistence type="predicted"/>
<feature type="region of interest" description="Disordered" evidence="2">
    <location>
        <begin position="83"/>
        <end position="120"/>
    </location>
</feature>
<dbReference type="CDD" id="cd15841">
    <property type="entry name" value="SNARE_Qc"/>
    <property type="match status" value="1"/>
</dbReference>
<keyword evidence="1" id="KW-0175">Coiled coil</keyword>
<dbReference type="Proteomes" id="UP001146793">
    <property type="component" value="Unassembled WGS sequence"/>
</dbReference>